<comment type="caution">
    <text evidence="1">The sequence shown here is derived from an EMBL/GenBank/DDBJ whole genome shotgun (WGS) entry which is preliminary data.</text>
</comment>
<proteinExistence type="predicted"/>
<accession>A0ABR4QKB0</accession>
<dbReference type="EMBL" id="JAKROA010000002">
    <property type="protein sequence ID" value="KAL5110037.1"/>
    <property type="molecule type" value="Genomic_DNA"/>
</dbReference>
<protein>
    <submittedName>
        <fullName evidence="1">Uncharacterized protein</fullName>
    </submittedName>
</protein>
<gene>
    <name evidence="1" type="ORF">TcWFU_002980</name>
</gene>
<name>A0ABR4QKB0_9CEST</name>
<dbReference type="Proteomes" id="UP001651158">
    <property type="component" value="Unassembled WGS sequence"/>
</dbReference>
<reference evidence="1 2" key="1">
    <citation type="journal article" date="2022" name="Front. Cell. Infect. Microbiol.">
        <title>The Genomes of Two Strains of Taenia crassiceps the Animal Model for the Study of Human Cysticercosis.</title>
        <authorList>
            <person name="Bobes R.J."/>
            <person name="Estrada K."/>
            <person name="Rios-Valencia D.G."/>
            <person name="Calderon-Gallegos A."/>
            <person name="de la Torre P."/>
            <person name="Carrero J.C."/>
            <person name="Sanchez-Flores A."/>
            <person name="Laclette J.P."/>
        </authorList>
    </citation>
    <scope>NUCLEOTIDE SEQUENCE [LARGE SCALE GENOMIC DNA]</scope>
    <source>
        <strain evidence="1">WFUcys</strain>
    </source>
</reference>
<evidence type="ECO:0000313" key="2">
    <source>
        <dbReference type="Proteomes" id="UP001651158"/>
    </source>
</evidence>
<organism evidence="1 2">
    <name type="scientific">Taenia crassiceps</name>
    <dbReference type="NCBI Taxonomy" id="6207"/>
    <lineage>
        <taxon>Eukaryota</taxon>
        <taxon>Metazoa</taxon>
        <taxon>Spiralia</taxon>
        <taxon>Lophotrochozoa</taxon>
        <taxon>Platyhelminthes</taxon>
        <taxon>Cestoda</taxon>
        <taxon>Eucestoda</taxon>
        <taxon>Cyclophyllidea</taxon>
        <taxon>Taeniidae</taxon>
        <taxon>Taenia</taxon>
    </lineage>
</organism>
<keyword evidence="2" id="KW-1185">Reference proteome</keyword>
<evidence type="ECO:0000313" key="1">
    <source>
        <dbReference type="EMBL" id="KAL5110037.1"/>
    </source>
</evidence>
<sequence length="74" mass="8335">MSVTPKQLSAYLGIGISLSRQLELPKRPFHLITIVKCNVNGDWWTSSRRLKLDILDGALRRLPNQGPNTGNTNY</sequence>